<organism evidence="1 2">
    <name type="scientific">Brumicola blandensis</name>
    <dbReference type="NCBI Taxonomy" id="3075611"/>
    <lineage>
        <taxon>Bacteria</taxon>
        <taxon>Pseudomonadati</taxon>
        <taxon>Pseudomonadota</taxon>
        <taxon>Gammaproteobacteria</taxon>
        <taxon>Alteromonadales</taxon>
        <taxon>Alteromonadaceae</taxon>
        <taxon>Brumicola</taxon>
    </lineage>
</organism>
<evidence type="ECO:0008006" key="3">
    <source>
        <dbReference type="Google" id="ProtNLM"/>
    </source>
</evidence>
<accession>A0AAW8R4Y4</accession>
<dbReference type="Proteomes" id="UP001249020">
    <property type="component" value="Unassembled WGS sequence"/>
</dbReference>
<dbReference type="AlphaFoldDB" id="A0AAW8R4Y4"/>
<keyword evidence="2" id="KW-1185">Reference proteome</keyword>
<name>A0AAW8R4Y4_9ALTE</name>
<comment type="caution">
    <text evidence="1">The sequence shown here is derived from an EMBL/GenBank/DDBJ whole genome shotgun (WGS) entry which is preliminary data.</text>
</comment>
<proteinExistence type="predicted"/>
<evidence type="ECO:0000313" key="2">
    <source>
        <dbReference type="Proteomes" id="UP001249020"/>
    </source>
</evidence>
<dbReference type="EMBL" id="JAVRIE010000012">
    <property type="protein sequence ID" value="MDT0584351.1"/>
    <property type="molecule type" value="Genomic_DNA"/>
</dbReference>
<dbReference type="RefSeq" id="WP_311363122.1">
    <property type="nucleotide sequence ID" value="NZ_JAVRIE010000012.1"/>
</dbReference>
<sequence>MACYLRVYGDDLNVIELLEAHNIKPSKIWKKGLPRFKSAPSKLNSNSGFNVLISGAEWDEFEKQKLDALKYLEEHKSTLSSIAMYSGVDSGYLDFGIEWRDVTVQCDSFPPNLIKLVGQIGFGIELSQYTPDEEDD</sequence>
<reference evidence="1 2" key="1">
    <citation type="submission" date="2023-09" db="EMBL/GenBank/DDBJ databases">
        <authorList>
            <person name="Rey-Velasco X."/>
        </authorList>
    </citation>
    <scope>NUCLEOTIDE SEQUENCE [LARGE SCALE GENOMIC DNA]</scope>
    <source>
        <strain evidence="1 2">W409</strain>
    </source>
</reference>
<protein>
    <recommendedName>
        <fullName evidence="3">DUF4279 domain-containing protein</fullName>
    </recommendedName>
</protein>
<gene>
    <name evidence="1" type="ORF">RM544_17510</name>
</gene>
<evidence type="ECO:0000313" key="1">
    <source>
        <dbReference type="EMBL" id="MDT0584351.1"/>
    </source>
</evidence>